<keyword evidence="2" id="KW-1003">Cell membrane</keyword>
<dbReference type="OrthoDB" id="3208990at2"/>
<feature type="transmembrane region" description="Helical" evidence="7">
    <location>
        <begin position="257"/>
        <end position="276"/>
    </location>
</feature>
<evidence type="ECO:0000259" key="8">
    <source>
        <dbReference type="Pfam" id="PF04024"/>
    </source>
</evidence>
<evidence type="ECO:0000256" key="2">
    <source>
        <dbReference type="ARBA" id="ARBA00022475"/>
    </source>
</evidence>
<dbReference type="PANTHER" id="PTHR33885:SF3">
    <property type="entry name" value="PHAGE SHOCK PROTEIN C"/>
    <property type="match status" value="1"/>
</dbReference>
<feature type="transmembrane region" description="Helical" evidence="7">
    <location>
        <begin position="43"/>
        <end position="66"/>
    </location>
</feature>
<keyword evidence="3 7" id="KW-0812">Transmembrane</keyword>
<feature type="transmembrane region" description="Helical" evidence="7">
    <location>
        <begin position="314"/>
        <end position="331"/>
    </location>
</feature>
<protein>
    <submittedName>
        <fullName evidence="9">PspC domain-containing protein</fullName>
    </submittedName>
</protein>
<dbReference type="AlphaFoldDB" id="A0A2S0KEE9"/>
<evidence type="ECO:0000313" key="9">
    <source>
        <dbReference type="EMBL" id="AVM00011.1"/>
    </source>
</evidence>
<feature type="transmembrane region" description="Helical" evidence="7">
    <location>
        <begin position="110"/>
        <end position="129"/>
    </location>
</feature>
<evidence type="ECO:0000256" key="1">
    <source>
        <dbReference type="ARBA" id="ARBA00004162"/>
    </source>
</evidence>
<evidence type="ECO:0000256" key="4">
    <source>
        <dbReference type="ARBA" id="ARBA00022989"/>
    </source>
</evidence>
<proteinExistence type="predicted"/>
<comment type="subcellular location">
    <subcellularLocation>
        <location evidence="1">Cell membrane</location>
        <topology evidence="1">Single-pass membrane protein</topology>
    </subcellularLocation>
</comment>
<dbReference type="GO" id="GO:0005886">
    <property type="term" value="C:plasma membrane"/>
    <property type="evidence" value="ECO:0007669"/>
    <property type="project" value="UniProtKB-SubCell"/>
</dbReference>
<dbReference type="PANTHER" id="PTHR33885">
    <property type="entry name" value="PHAGE SHOCK PROTEIN C"/>
    <property type="match status" value="1"/>
</dbReference>
<feature type="transmembrane region" description="Helical" evidence="7">
    <location>
        <begin position="87"/>
        <end position="104"/>
    </location>
</feature>
<feature type="compositionally biased region" description="Low complexity" evidence="6">
    <location>
        <begin position="167"/>
        <end position="186"/>
    </location>
</feature>
<name>A0A2S0KEE9_9ACTN</name>
<sequence>MNTSTLSDLWSTRPVRRRKGHKVAGVCSGIGARYNVDPTLVRVAFVVATLFGGSGVLAYLVAVVAMPSDRTRSDGTPRPDHVAGMSFGKLVLLGIIAIVLVSSFGGGGVWSGGGVAGTILLGVGWWLLYQRTPVPPPGTSADTLSKMHDDPAWTAPYPAAGPVVVPVDASAPTGAGDPEGAAPPDAAGERPSDAPAAGTAPTVAATSPSDTLVDRNQPVPPAWDPLGVAPFAWDLPEPTPAPQPPEVKVPSSPLTPITLGLAVLTAAAGSVAHLLGAEWFTVGRIASLSLAVLGLGLVIAAFQRRPEGTHSTGLIWLAALGAGIVVVSTLVQASDWRPTAGGIGERKYQVTQQSELQEQYDLSIGNIQLDLRELGSLDEDKTITLNQSIGEISVQLPEKVRVRAVCDVTVGNYDCPQGVVGGGEDGPVLTINARVGMGNVEMKR</sequence>
<evidence type="ECO:0000313" key="10">
    <source>
        <dbReference type="Proteomes" id="UP000239814"/>
    </source>
</evidence>
<dbReference type="InterPro" id="IPR052027">
    <property type="entry name" value="PspC"/>
</dbReference>
<keyword evidence="5 7" id="KW-0472">Membrane</keyword>
<evidence type="ECO:0000256" key="7">
    <source>
        <dbReference type="SAM" id="Phobius"/>
    </source>
</evidence>
<dbReference type="KEGG" id="git:C6V83_06740"/>
<dbReference type="Pfam" id="PF04024">
    <property type="entry name" value="PspC"/>
    <property type="match status" value="1"/>
</dbReference>
<evidence type="ECO:0000256" key="5">
    <source>
        <dbReference type="ARBA" id="ARBA00023136"/>
    </source>
</evidence>
<dbReference type="RefSeq" id="WP_105941742.1">
    <property type="nucleotide sequence ID" value="NZ_CP027433.1"/>
</dbReference>
<reference evidence="9 10" key="1">
    <citation type="submission" date="2018-03" db="EMBL/GenBank/DDBJ databases">
        <title>Characteristics and genome of n-alkane degrading marine bacteria Gordonia iterans isolated from crude oil contaminated in Tae-an, South Korea.</title>
        <authorList>
            <person name="Lee S.-S."/>
            <person name="Kim H."/>
        </authorList>
    </citation>
    <scope>NUCLEOTIDE SEQUENCE [LARGE SCALE GENOMIC DNA]</scope>
    <source>
        <strain evidence="9 10">Co17</strain>
    </source>
</reference>
<dbReference type="EMBL" id="CP027433">
    <property type="protein sequence ID" value="AVM00011.1"/>
    <property type="molecule type" value="Genomic_DNA"/>
</dbReference>
<evidence type="ECO:0000256" key="6">
    <source>
        <dbReference type="SAM" id="MobiDB-lite"/>
    </source>
</evidence>
<evidence type="ECO:0000256" key="3">
    <source>
        <dbReference type="ARBA" id="ARBA00022692"/>
    </source>
</evidence>
<feature type="domain" description="Phage shock protein PspC N-terminal" evidence="8">
    <location>
        <begin position="13"/>
        <end position="68"/>
    </location>
</feature>
<accession>A0A2S0KEE9</accession>
<keyword evidence="4 7" id="KW-1133">Transmembrane helix</keyword>
<feature type="region of interest" description="Disordered" evidence="6">
    <location>
        <begin position="167"/>
        <end position="219"/>
    </location>
</feature>
<keyword evidence="10" id="KW-1185">Reference proteome</keyword>
<gene>
    <name evidence="9" type="ORF">C6V83_06740</name>
</gene>
<dbReference type="InterPro" id="IPR007168">
    <property type="entry name" value="Phageshock_PspC_N"/>
</dbReference>
<feature type="compositionally biased region" description="Low complexity" evidence="6">
    <location>
        <begin position="194"/>
        <end position="208"/>
    </location>
</feature>
<feature type="transmembrane region" description="Helical" evidence="7">
    <location>
        <begin position="282"/>
        <end position="302"/>
    </location>
</feature>
<dbReference type="Proteomes" id="UP000239814">
    <property type="component" value="Chromosome"/>
</dbReference>
<organism evidence="9 10">
    <name type="scientific">Gordonia iterans</name>
    <dbReference type="NCBI Taxonomy" id="1004901"/>
    <lineage>
        <taxon>Bacteria</taxon>
        <taxon>Bacillati</taxon>
        <taxon>Actinomycetota</taxon>
        <taxon>Actinomycetes</taxon>
        <taxon>Mycobacteriales</taxon>
        <taxon>Gordoniaceae</taxon>
        <taxon>Gordonia</taxon>
    </lineage>
</organism>